<keyword evidence="1" id="KW-0812">Transmembrane</keyword>
<evidence type="ECO:0000313" key="2">
    <source>
        <dbReference type="EMBL" id="MBS4187786.1"/>
    </source>
</evidence>
<keyword evidence="4" id="KW-1185">Reference proteome</keyword>
<dbReference type="Proteomes" id="UP000677265">
    <property type="component" value="Unassembled WGS sequence"/>
</dbReference>
<evidence type="ECO:0000313" key="4">
    <source>
        <dbReference type="Proteomes" id="UP000677265"/>
    </source>
</evidence>
<proteinExistence type="predicted"/>
<reference evidence="2" key="1">
    <citation type="submission" date="2021-05" db="EMBL/GenBank/DDBJ databases">
        <title>Novel Bacillus species.</title>
        <authorList>
            <person name="Liu G."/>
        </authorList>
    </citation>
    <scope>NUCLEOTIDE SEQUENCE</scope>
    <source>
        <strain evidence="2 4">FJAT-50051</strain>
    </source>
</reference>
<evidence type="ECO:0000313" key="3">
    <source>
        <dbReference type="EMBL" id="MCH6266099.1"/>
    </source>
</evidence>
<gene>
    <name evidence="3" type="ORF">KHB02_011250</name>
    <name evidence="2" type="ORF">KHB02_41145</name>
</gene>
<feature type="transmembrane region" description="Helical" evidence="1">
    <location>
        <begin position="32"/>
        <end position="52"/>
    </location>
</feature>
<name>A0A942TA45_9BACI</name>
<sequence length="77" mass="8430">MLGVAVTIVAAIMIIAFEIPKMRKKKLTKELWVFSVLMAMAVGLGIAESLNLSVPNPLNGVRIVLQPFSDFIYGLLK</sequence>
<dbReference type="EMBL" id="JAGYPE020000016">
    <property type="protein sequence ID" value="MCH6266099.1"/>
    <property type="molecule type" value="Genomic_DNA"/>
</dbReference>
<organism evidence="2">
    <name type="scientific">Neobacillus citreus</name>
    <dbReference type="NCBI Taxonomy" id="2833578"/>
    <lineage>
        <taxon>Bacteria</taxon>
        <taxon>Bacillati</taxon>
        <taxon>Bacillota</taxon>
        <taxon>Bacilli</taxon>
        <taxon>Bacillales</taxon>
        <taxon>Bacillaceae</taxon>
        <taxon>Neobacillus</taxon>
    </lineage>
</organism>
<dbReference type="AlphaFoldDB" id="A0A942TA45"/>
<dbReference type="RefSeq" id="WP_213147605.1">
    <property type="nucleotide sequence ID" value="NZ_JAGYPE020000016.1"/>
</dbReference>
<accession>A0A942TA45</accession>
<protein>
    <submittedName>
        <fullName evidence="2">Uncharacterized protein</fullName>
    </submittedName>
</protein>
<keyword evidence="1" id="KW-0472">Membrane</keyword>
<dbReference type="EMBL" id="JAGYPE010000009">
    <property type="protein sequence ID" value="MBS4187786.1"/>
    <property type="molecule type" value="Genomic_DNA"/>
</dbReference>
<comment type="caution">
    <text evidence="2">The sequence shown here is derived from an EMBL/GenBank/DDBJ whole genome shotgun (WGS) entry which is preliminary data.</text>
</comment>
<keyword evidence="1" id="KW-1133">Transmembrane helix</keyword>
<evidence type="ECO:0000256" key="1">
    <source>
        <dbReference type="SAM" id="Phobius"/>
    </source>
</evidence>